<organism evidence="4 5">
    <name type="scientific">Fibrisoma montanum</name>
    <dbReference type="NCBI Taxonomy" id="2305895"/>
    <lineage>
        <taxon>Bacteria</taxon>
        <taxon>Pseudomonadati</taxon>
        <taxon>Bacteroidota</taxon>
        <taxon>Cytophagia</taxon>
        <taxon>Cytophagales</taxon>
        <taxon>Spirosomataceae</taxon>
        <taxon>Fibrisoma</taxon>
    </lineage>
</organism>
<keyword evidence="3" id="KW-0472">Membrane</keyword>
<accession>A0A418M3Y0</accession>
<reference evidence="4 5" key="1">
    <citation type="submission" date="2018-08" db="EMBL/GenBank/DDBJ databases">
        <title>Fibrisoma montanum sp. nov., isolated from Danxia mountain soil.</title>
        <authorList>
            <person name="Huang Y."/>
        </authorList>
    </citation>
    <scope>NUCLEOTIDE SEQUENCE [LARGE SCALE GENOMIC DNA]</scope>
    <source>
        <strain evidence="4 5">HYT19</strain>
    </source>
</reference>
<protein>
    <submittedName>
        <fullName evidence="4">Uncharacterized protein</fullName>
    </submittedName>
</protein>
<name>A0A418M3Y0_9BACT</name>
<dbReference type="EMBL" id="QXED01000006">
    <property type="protein sequence ID" value="RIV20353.1"/>
    <property type="molecule type" value="Genomic_DNA"/>
</dbReference>
<feature type="transmembrane region" description="Helical" evidence="3">
    <location>
        <begin position="44"/>
        <end position="63"/>
    </location>
</feature>
<keyword evidence="3" id="KW-1133">Transmembrane helix</keyword>
<feature type="coiled-coil region" evidence="1">
    <location>
        <begin position="203"/>
        <end position="244"/>
    </location>
</feature>
<dbReference type="Proteomes" id="UP000283523">
    <property type="component" value="Unassembled WGS sequence"/>
</dbReference>
<evidence type="ECO:0000313" key="4">
    <source>
        <dbReference type="EMBL" id="RIV20353.1"/>
    </source>
</evidence>
<feature type="transmembrane region" description="Helical" evidence="3">
    <location>
        <begin position="12"/>
        <end position="32"/>
    </location>
</feature>
<feature type="compositionally biased region" description="Pro residues" evidence="2">
    <location>
        <begin position="251"/>
        <end position="262"/>
    </location>
</feature>
<keyword evidence="5" id="KW-1185">Reference proteome</keyword>
<evidence type="ECO:0000256" key="2">
    <source>
        <dbReference type="SAM" id="MobiDB-lite"/>
    </source>
</evidence>
<keyword evidence="3" id="KW-0812">Transmembrane</keyword>
<feature type="region of interest" description="Disordered" evidence="2">
    <location>
        <begin position="245"/>
        <end position="282"/>
    </location>
</feature>
<evidence type="ECO:0000256" key="1">
    <source>
        <dbReference type="SAM" id="Coils"/>
    </source>
</evidence>
<comment type="caution">
    <text evidence="4">The sequence shown here is derived from an EMBL/GenBank/DDBJ whole genome shotgun (WGS) entry which is preliminary data.</text>
</comment>
<proteinExistence type="predicted"/>
<keyword evidence="1" id="KW-0175">Coiled coil</keyword>
<feature type="transmembrane region" description="Helical" evidence="3">
    <location>
        <begin position="123"/>
        <end position="147"/>
    </location>
</feature>
<gene>
    <name evidence="4" type="ORF">DYU11_20085</name>
</gene>
<evidence type="ECO:0000256" key="3">
    <source>
        <dbReference type="SAM" id="Phobius"/>
    </source>
</evidence>
<dbReference type="AlphaFoldDB" id="A0A418M3Y0"/>
<evidence type="ECO:0000313" key="5">
    <source>
        <dbReference type="Proteomes" id="UP000283523"/>
    </source>
</evidence>
<sequence>MLDLGQQFTRDYLWHILGIIPNLCFQVVLYLLWQYTHWRSRWHLILGGLGNLWYLFLIIIIAVKPEYLYNIRPFNWGLVIWGGYHLWFMKRNPIPRKVYVDQWKHLLHIRKAMNEPAPIDPPFWFRTGFQITGLVGLVLLLVLFIIAKSAQLIYKASETFEVQAAQTTKELTIRNRQQAKQFQQDSLSYVALLESIRLDSLQLMEIKRSRAQTTAERRQQQQENARLNRNLQRYRSEAERLRRQMNLQPIQPTPKPVLPAPAIPDDYRAPNPSYKRRGSLGYESDVQGRDSLWARYVEQ</sequence>
<dbReference type="RefSeq" id="WP_119669520.1">
    <property type="nucleotide sequence ID" value="NZ_QXED01000006.1"/>
</dbReference>